<name>A0AA86QUM9_9EUKA</name>
<dbReference type="Proteomes" id="UP001642409">
    <property type="component" value="Unassembled WGS sequence"/>
</dbReference>
<reference evidence="2 3" key="2">
    <citation type="submission" date="2024-07" db="EMBL/GenBank/DDBJ databases">
        <authorList>
            <person name="Akdeniz Z."/>
        </authorList>
    </citation>
    <scope>NUCLEOTIDE SEQUENCE [LARGE SCALE GENOMIC DNA]</scope>
</reference>
<sequence>MVNTTDSVANLIERLKDAPHDQQLIIIPQLPNRIQPIFRISNASPMSCCWCYRMFSWSTQCPWLRPFDLNFQLALTKSHEGIANHQNDTTGPSPKVVDSTSPIRFLSGIPFRIYQNFEEPKFSEQMCSDVDQTIEPIDHSQPNRCVKLQEVILRTVLIMERRMLAVIKANDKLTKW</sequence>
<comment type="caution">
    <text evidence="1">The sequence shown here is derived from an EMBL/GenBank/DDBJ whole genome shotgun (WGS) entry which is preliminary data.</text>
</comment>
<keyword evidence="3" id="KW-1185">Reference proteome</keyword>
<reference evidence="1" key="1">
    <citation type="submission" date="2023-06" db="EMBL/GenBank/DDBJ databases">
        <authorList>
            <person name="Kurt Z."/>
        </authorList>
    </citation>
    <scope>NUCLEOTIDE SEQUENCE</scope>
</reference>
<protein>
    <submittedName>
        <fullName evidence="2">Hypothetical_protein</fullName>
    </submittedName>
</protein>
<accession>A0AA86QUM9</accession>
<proteinExistence type="predicted"/>
<dbReference type="EMBL" id="CAXDID020000226">
    <property type="protein sequence ID" value="CAL6059568.1"/>
    <property type="molecule type" value="Genomic_DNA"/>
</dbReference>
<evidence type="ECO:0000313" key="2">
    <source>
        <dbReference type="EMBL" id="CAL6059568.1"/>
    </source>
</evidence>
<dbReference type="AlphaFoldDB" id="A0AA86QUM9"/>
<dbReference type="EMBL" id="CATOUU010000977">
    <property type="protein sequence ID" value="CAI9964478.1"/>
    <property type="molecule type" value="Genomic_DNA"/>
</dbReference>
<evidence type="ECO:0000313" key="1">
    <source>
        <dbReference type="EMBL" id="CAI9964478.1"/>
    </source>
</evidence>
<gene>
    <name evidence="2" type="ORF">HINF_LOCUS48807</name>
    <name evidence="1" type="ORF">HINF_LOCUS52123</name>
</gene>
<evidence type="ECO:0000313" key="3">
    <source>
        <dbReference type="Proteomes" id="UP001642409"/>
    </source>
</evidence>
<organism evidence="1">
    <name type="scientific">Hexamita inflata</name>
    <dbReference type="NCBI Taxonomy" id="28002"/>
    <lineage>
        <taxon>Eukaryota</taxon>
        <taxon>Metamonada</taxon>
        <taxon>Diplomonadida</taxon>
        <taxon>Hexamitidae</taxon>
        <taxon>Hexamitinae</taxon>
        <taxon>Hexamita</taxon>
    </lineage>
</organism>